<organism evidence="1 2">
    <name type="scientific">Klebsiella quasipneumoniae</name>
    <dbReference type="NCBI Taxonomy" id="1463165"/>
    <lineage>
        <taxon>Bacteria</taxon>
        <taxon>Pseudomonadati</taxon>
        <taxon>Pseudomonadota</taxon>
        <taxon>Gammaproteobacteria</taxon>
        <taxon>Enterobacterales</taxon>
        <taxon>Enterobacteriaceae</taxon>
        <taxon>Klebsiella/Raoultella group</taxon>
        <taxon>Klebsiella</taxon>
        <taxon>Klebsiella pneumoniae complex</taxon>
    </lineage>
</organism>
<dbReference type="RefSeq" id="WP_079934267.1">
    <property type="nucleotide sequence ID" value="NZ_NXHG01000016.1"/>
</dbReference>
<reference evidence="1 2" key="1">
    <citation type="submission" date="2017-09" db="EMBL/GenBank/DDBJ databases">
        <title>Mdr eskape-Ghana.</title>
        <authorList>
            <person name="Agyepong N."/>
            <person name="Janice J."/>
            <person name="Samuelsen O."/>
            <person name="Owusu-Ofori A."/>
            <person name="Sundsfjord A."/>
            <person name="Essack S."/>
            <person name="Pedersen T."/>
        </authorList>
    </citation>
    <scope>NUCLEOTIDE SEQUENCE [LARGE SCALE GENOMIC DNA]</scope>
    <source>
        <strain evidence="1 2">46</strain>
    </source>
</reference>
<name>A0A2A5MEW8_9ENTR</name>
<evidence type="ECO:0000313" key="1">
    <source>
        <dbReference type="EMBL" id="PCM59417.1"/>
    </source>
</evidence>
<evidence type="ECO:0000313" key="2">
    <source>
        <dbReference type="Proteomes" id="UP000217648"/>
    </source>
</evidence>
<accession>A0A2A5MEW8</accession>
<comment type="caution">
    <text evidence="1">The sequence shown here is derived from an EMBL/GenBank/DDBJ whole genome shotgun (WGS) entry which is preliminary data.</text>
</comment>
<protein>
    <submittedName>
        <fullName evidence="1">Uncharacterized protein</fullName>
    </submittedName>
</protein>
<dbReference type="GeneID" id="97394009"/>
<dbReference type="EMBL" id="NXHG01000016">
    <property type="protein sequence ID" value="PCM59417.1"/>
    <property type="molecule type" value="Genomic_DNA"/>
</dbReference>
<sequence>MISELTFSRKFTSYWNQLLPNANNFIRIVNGSLIDDVYPPLDENGKKENNVFVNECGFNLYVAIHNNIISEQLLLSNDLFYAPEFSRVIEKTELELRKFSYGSNFELPLSVPEYNSIKSIAWNILNRYRIYQTISSPLFSGCGIINNSYGDIYYPNTLVEIKSGDRKFSVYDLRQLLIYFTLNFYSREKRPLQKFELFNPRMGIVYNDDITILCRELAFIQPEEMFFQIMTAITDENFIDTEFQR</sequence>
<gene>
    <name evidence="1" type="ORF">CP911_22055</name>
</gene>
<proteinExistence type="predicted"/>
<dbReference type="Proteomes" id="UP000217648">
    <property type="component" value="Unassembled WGS sequence"/>
</dbReference>
<dbReference type="AlphaFoldDB" id="A0A2A5MEW8"/>